<dbReference type="OrthoDB" id="3066663at2759"/>
<sequence>MSEPSAETSAAIPSLYEQIANIKPTHREVIGGIAPHVFDDGARVRGPSRRRPRTTSGHHVRRARHLVQGTVRPRSIVIGSDTPSPLRLSSAIAVHLGDSDVDADEKCVPESIAQDTTAIQTHMDKKRPSMLRMLSLWTTAAKFKLNRLRTTSCQ</sequence>
<evidence type="ECO:0000313" key="2">
    <source>
        <dbReference type="Proteomes" id="UP000054007"/>
    </source>
</evidence>
<gene>
    <name evidence="1" type="ORF">CYLTODRAFT_454346</name>
</gene>
<dbReference type="AlphaFoldDB" id="A0A0D7BBA7"/>
<accession>A0A0D7BBA7</accession>
<proteinExistence type="predicted"/>
<name>A0A0D7BBA7_9AGAR</name>
<dbReference type="EMBL" id="KN880523">
    <property type="protein sequence ID" value="KIY67530.1"/>
    <property type="molecule type" value="Genomic_DNA"/>
</dbReference>
<organism evidence="1 2">
    <name type="scientific">Cylindrobasidium torrendii FP15055 ss-10</name>
    <dbReference type="NCBI Taxonomy" id="1314674"/>
    <lineage>
        <taxon>Eukaryota</taxon>
        <taxon>Fungi</taxon>
        <taxon>Dikarya</taxon>
        <taxon>Basidiomycota</taxon>
        <taxon>Agaricomycotina</taxon>
        <taxon>Agaricomycetes</taxon>
        <taxon>Agaricomycetidae</taxon>
        <taxon>Agaricales</taxon>
        <taxon>Marasmiineae</taxon>
        <taxon>Physalacriaceae</taxon>
        <taxon>Cylindrobasidium</taxon>
    </lineage>
</organism>
<evidence type="ECO:0000313" key="1">
    <source>
        <dbReference type="EMBL" id="KIY67530.1"/>
    </source>
</evidence>
<protein>
    <submittedName>
        <fullName evidence="1">Uncharacterized protein</fullName>
    </submittedName>
</protein>
<keyword evidence="2" id="KW-1185">Reference proteome</keyword>
<dbReference type="Proteomes" id="UP000054007">
    <property type="component" value="Unassembled WGS sequence"/>
</dbReference>
<reference evidence="1 2" key="1">
    <citation type="journal article" date="2015" name="Fungal Genet. Biol.">
        <title>Evolution of novel wood decay mechanisms in Agaricales revealed by the genome sequences of Fistulina hepatica and Cylindrobasidium torrendii.</title>
        <authorList>
            <person name="Floudas D."/>
            <person name="Held B.W."/>
            <person name="Riley R."/>
            <person name="Nagy L.G."/>
            <person name="Koehler G."/>
            <person name="Ransdell A.S."/>
            <person name="Younus H."/>
            <person name="Chow J."/>
            <person name="Chiniquy J."/>
            <person name="Lipzen A."/>
            <person name="Tritt A."/>
            <person name="Sun H."/>
            <person name="Haridas S."/>
            <person name="LaButti K."/>
            <person name="Ohm R.A."/>
            <person name="Kues U."/>
            <person name="Blanchette R.A."/>
            <person name="Grigoriev I.V."/>
            <person name="Minto R.E."/>
            <person name="Hibbett D.S."/>
        </authorList>
    </citation>
    <scope>NUCLEOTIDE SEQUENCE [LARGE SCALE GENOMIC DNA]</scope>
    <source>
        <strain evidence="1 2">FP15055 ss-10</strain>
    </source>
</reference>